<organism evidence="7">
    <name type="scientific">uncultured Caudovirales phage</name>
    <dbReference type="NCBI Taxonomy" id="2100421"/>
    <lineage>
        <taxon>Viruses</taxon>
        <taxon>Duplodnaviria</taxon>
        <taxon>Heunggongvirae</taxon>
        <taxon>Uroviricota</taxon>
        <taxon>Caudoviricetes</taxon>
        <taxon>Peduoviridae</taxon>
        <taxon>Maltschvirus</taxon>
        <taxon>Maltschvirus maltsch</taxon>
    </lineage>
</organism>
<dbReference type="Pfam" id="PF04586">
    <property type="entry name" value="Peptidase_S78"/>
    <property type="match status" value="1"/>
</dbReference>
<protein>
    <submittedName>
        <fullName evidence="7">Prohead protease</fullName>
    </submittedName>
</protein>
<sequence>HDGTKIKLLAQHDPTNPIGRAQSFQTTDDAIYGQFKISASQKGTDYLIMASEDLIGGLSVGVDVIASKPGKDGTLYVQQAVLKEVSLVESPAFSDAIVTSVAASAGEDMVDSKKAEAINEIFNAVDKLKTIQDIANALEEETETQPENESEAAMSDETQTPEAVLPEAAAADAVEASRPTVKASTPYMSQTVRHGITSMGRYTEHKIKASLGNDESRLWVSAADDSFTTNPAFSPNQYLRNVVSNTNFGRSTIDACTKAVLPSEGMNVIVPTLVTSGGGGNGVAPVVTVEAEAGAVANTGMVTEYMTATVAKYSGMNTMSIELIERSGPAFYDQLTLQLQRAYLKATNQAAITYLTANSTNAATTAATAAGLISYASTEPVAAYAGTSYFAQNYVGGISHWSTLLGATDTTGRPIFNANYPMNAGGVASPTGIKGNVLGLNFSVDVDLPSTTIDGSAFIITPEAVTIFESPTAYMSVNVVSNLQVQVAIYGFMAPLVTMTRGVRTFNLT</sequence>
<evidence type="ECO:0000259" key="6">
    <source>
        <dbReference type="Pfam" id="PF04586"/>
    </source>
</evidence>
<evidence type="ECO:0000256" key="5">
    <source>
        <dbReference type="ARBA" id="ARBA00023045"/>
    </source>
</evidence>
<evidence type="ECO:0000256" key="1">
    <source>
        <dbReference type="ARBA" id="ARBA00022612"/>
    </source>
</evidence>
<dbReference type="GO" id="GO:0008233">
    <property type="term" value="F:peptidase activity"/>
    <property type="evidence" value="ECO:0007669"/>
    <property type="project" value="UniProtKB-KW"/>
</dbReference>
<feature type="non-terminal residue" evidence="7">
    <location>
        <position position="1"/>
    </location>
</feature>
<name>A0A6J5NK49_9CAUD</name>
<proteinExistence type="predicted"/>
<evidence type="ECO:0000313" key="7">
    <source>
        <dbReference type="EMBL" id="CAB4159749.1"/>
    </source>
</evidence>
<accession>A0A6J5NK49</accession>
<keyword evidence="5" id="KW-1273">Viral capsid maturation</keyword>
<gene>
    <name evidence="7" type="ORF">UFOVP719_24</name>
</gene>
<keyword evidence="2 7" id="KW-0645">Protease</keyword>
<keyword evidence="3" id="KW-0378">Hydrolase</keyword>
<evidence type="ECO:0000256" key="4">
    <source>
        <dbReference type="ARBA" id="ARBA00022950"/>
    </source>
</evidence>
<dbReference type="InterPro" id="IPR054613">
    <property type="entry name" value="Peptidase_S78_dom"/>
</dbReference>
<evidence type="ECO:0000256" key="2">
    <source>
        <dbReference type="ARBA" id="ARBA00022670"/>
    </source>
</evidence>
<keyword evidence="4" id="KW-0118">Viral capsid assembly</keyword>
<dbReference type="EMBL" id="LR796689">
    <property type="protein sequence ID" value="CAB4159749.1"/>
    <property type="molecule type" value="Genomic_DNA"/>
</dbReference>
<dbReference type="GO" id="GO:0046797">
    <property type="term" value="P:viral procapsid maturation"/>
    <property type="evidence" value="ECO:0007669"/>
    <property type="project" value="UniProtKB-KW"/>
</dbReference>
<evidence type="ECO:0000256" key="3">
    <source>
        <dbReference type="ARBA" id="ARBA00022801"/>
    </source>
</evidence>
<dbReference type="SUPFAM" id="SSF56563">
    <property type="entry name" value="Major capsid protein gp5"/>
    <property type="match status" value="1"/>
</dbReference>
<keyword evidence="1" id="KW-1188">Viral release from host cell</keyword>
<feature type="domain" description="Prohead serine protease" evidence="6">
    <location>
        <begin position="4"/>
        <end position="102"/>
    </location>
</feature>
<dbReference type="GO" id="GO:0006508">
    <property type="term" value="P:proteolysis"/>
    <property type="evidence" value="ECO:0007669"/>
    <property type="project" value="UniProtKB-KW"/>
</dbReference>
<reference evidence="7" key="1">
    <citation type="submission" date="2020-04" db="EMBL/GenBank/DDBJ databases">
        <authorList>
            <person name="Chiriac C."/>
            <person name="Salcher M."/>
            <person name="Ghai R."/>
            <person name="Kavagutti S V."/>
        </authorList>
    </citation>
    <scope>NUCLEOTIDE SEQUENCE</scope>
</reference>